<proteinExistence type="inferred from homology"/>
<evidence type="ECO:0000313" key="5">
    <source>
        <dbReference type="Proteomes" id="UP000223834"/>
    </source>
</evidence>
<evidence type="ECO:0000259" key="3">
    <source>
        <dbReference type="Pfam" id="PF13439"/>
    </source>
</evidence>
<dbReference type="Gene3D" id="3.40.50.2000">
    <property type="entry name" value="Glycogen Phosphorylase B"/>
    <property type="match status" value="2"/>
</dbReference>
<dbReference type="SUPFAM" id="SSF53756">
    <property type="entry name" value="UDP-Glycosyltransferase/glycogen phosphorylase"/>
    <property type="match status" value="1"/>
</dbReference>
<dbReference type="GO" id="GO:0016757">
    <property type="term" value="F:glycosyltransferase activity"/>
    <property type="evidence" value="ECO:0007669"/>
    <property type="project" value="InterPro"/>
</dbReference>
<evidence type="ECO:0008006" key="6">
    <source>
        <dbReference type="Google" id="ProtNLM"/>
    </source>
</evidence>
<feature type="domain" description="Glycosyltransferase subfamily 4-like N-terminal" evidence="3">
    <location>
        <begin position="16"/>
        <end position="165"/>
    </location>
</feature>
<protein>
    <recommendedName>
        <fullName evidence="6">Glycosyltransferase family 4 protein</fullName>
    </recommendedName>
</protein>
<dbReference type="PANTHER" id="PTHR45947">
    <property type="entry name" value="SULFOQUINOVOSYL TRANSFERASE SQD2"/>
    <property type="match status" value="1"/>
</dbReference>
<evidence type="ECO:0000256" key="1">
    <source>
        <dbReference type="ARBA" id="ARBA00009481"/>
    </source>
</evidence>
<dbReference type="Proteomes" id="UP000223834">
    <property type="component" value="Unassembled WGS sequence"/>
</dbReference>
<reference evidence="4 5" key="1">
    <citation type="submission" date="2017-09" db="EMBL/GenBank/DDBJ databases">
        <title>Large-scale bioinformatics analysis of Bacillus genomes uncovers conserved roles of natural products in bacterial physiology.</title>
        <authorList>
            <consortium name="Agbiome Team Llc"/>
            <person name="Bleich R.M."/>
            <person name="Grubbs K.J."/>
            <person name="Santa Maria K.C."/>
            <person name="Allen S.E."/>
            <person name="Farag S."/>
            <person name="Shank E.A."/>
            <person name="Bowers A."/>
        </authorList>
    </citation>
    <scope>NUCLEOTIDE SEQUENCE [LARGE SCALE GENOMIC DNA]</scope>
    <source>
        <strain evidence="4 5">AFS049141</strain>
    </source>
</reference>
<dbReference type="Pfam" id="PF00534">
    <property type="entry name" value="Glycos_transf_1"/>
    <property type="match status" value="1"/>
</dbReference>
<evidence type="ECO:0000313" key="4">
    <source>
        <dbReference type="EMBL" id="PGO69344.1"/>
    </source>
</evidence>
<evidence type="ECO:0000259" key="2">
    <source>
        <dbReference type="Pfam" id="PF00534"/>
    </source>
</evidence>
<sequence length="371" mass="42742">MKKQLNVLMVLDSFHVGGTETHVFSVTRELKRQGVYVVIVANEGPMIEKFEELGCPIYIIDFSRYDSSSKESSLEAVWQLKEIMEREKITIIHSHQFPSAQVALLIAKKFKIPFLCTIHGTYYDVDFLKGIKQDTIFISVSYPVQEWLQNNDIPSVIIPNGIDTKEFSAREDKNIVRNQLGIPLNSRIVLYPARLSWEKADICMSLIQACEEIVKTGDLDFKLMILGTGHHDEQIQNYIHTIENRMGKKIIDFLGWKSDLRLFYTVSDCVVGTGRVALEAMSCERPVIAAGSKGFLGLINPNEYRGLYYYFGDHKYSDTYSKEVIFQSIKSFFEKPVEEQIHIGQEGRTFVRRFFDIEMVVSQILFIYRLL</sequence>
<dbReference type="InterPro" id="IPR001296">
    <property type="entry name" value="Glyco_trans_1"/>
</dbReference>
<dbReference type="InterPro" id="IPR028098">
    <property type="entry name" value="Glyco_trans_4-like_N"/>
</dbReference>
<name>A0A9X7C943_BACCE</name>
<accession>A0A9X7C943</accession>
<dbReference type="InterPro" id="IPR050194">
    <property type="entry name" value="Glycosyltransferase_grp1"/>
</dbReference>
<dbReference type="RefSeq" id="WP_098771556.1">
    <property type="nucleotide sequence ID" value="NZ_NUIQ01000195.1"/>
</dbReference>
<dbReference type="Pfam" id="PF13439">
    <property type="entry name" value="Glyco_transf_4"/>
    <property type="match status" value="1"/>
</dbReference>
<dbReference type="AlphaFoldDB" id="A0A9X7C943"/>
<dbReference type="PANTHER" id="PTHR45947:SF3">
    <property type="entry name" value="SULFOQUINOVOSYL TRANSFERASE SQD2"/>
    <property type="match status" value="1"/>
</dbReference>
<organism evidence="4 5">
    <name type="scientific">Bacillus cereus</name>
    <dbReference type="NCBI Taxonomy" id="1396"/>
    <lineage>
        <taxon>Bacteria</taxon>
        <taxon>Bacillati</taxon>
        <taxon>Bacillota</taxon>
        <taxon>Bacilli</taxon>
        <taxon>Bacillales</taxon>
        <taxon>Bacillaceae</taxon>
        <taxon>Bacillus</taxon>
        <taxon>Bacillus cereus group</taxon>
    </lineage>
</organism>
<comment type="similarity">
    <text evidence="1">Belongs to the glycosyltransferase group 1 family. Glycosyltransferase 4 subfamily.</text>
</comment>
<gene>
    <name evidence="4" type="ORF">CN980_21650</name>
</gene>
<feature type="domain" description="Glycosyl transferase family 1" evidence="2">
    <location>
        <begin position="173"/>
        <end position="312"/>
    </location>
</feature>
<dbReference type="EMBL" id="NUIQ01000195">
    <property type="protein sequence ID" value="PGO69344.1"/>
    <property type="molecule type" value="Genomic_DNA"/>
</dbReference>
<comment type="caution">
    <text evidence="4">The sequence shown here is derived from an EMBL/GenBank/DDBJ whole genome shotgun (WGS) entry which is preliminary data.</text>
</comment>